<gene>
    <name evidence="18" type="ORF">SEPMUDRAFT_149122</name>
</gene>
<protein>
    <recommendedName>
        <fullName evidence="3 13">DNA repair protein REV1</fullName>
        <ecNumber evidence="13">2.7.7.-</ecNumber>
    </recommendedName>
</protein>
<feature type="compositionally biased region" description="Pro residues" evidence="15">
    <location>
        <begin position="156"/>
        <end position="166"/>
    </location>
</feature>
<dbReference type="OrthoDB" id="427711at2759"/>
<feature type="binding site" evidence="14">
    <location>
        <position position="306"/>
    </location>
    <ligand>
        <name>Mg(2+)</name>
        <dbReference type="ChEBI" id="CHEBI:18420"/>
        <label>1</label>
    </ligand>
</feature>
<feature type="region of interest" description="Disordered" evidence="15">
    <location>
        <begin position="927"/>
        <end position="947"/>
    </location>
</feature>
<evidence type="ECO:0000256" key="13">
    <source>
        <dbReference type="PIRNR" id="PIRNR036573"/>
    </source>
</evidence>
<feature type="region of interest" description="Disordered" evidence="15">
    <location>
        <begin position="1004"/>
        <end position="1036"/>
    </location>
</feature>
<dbReference type="Pfam" id="PF16727">
    <property type="entry name" value="REV1_C"/>
    <property type="match status" value="1"/>
</dbReference>
<organism evidence="18 19">
    <name type="scientific">Sphaerulina musiva (strain SO2202)</name>
    <name type="common">Poplar stem canker fungus</name>
    <name type="synonym">Septoria musiva</name>
    <dbReference type="NCBI Taxonomy" id="692275"/>
    <lineage>
        <taxon>Eukaryota</taxon>
        <taxon>Fungi</taxon>
        <taxon>Dikarya</taxon>
        <taxon>Ascomycota</taxon>
        <taxon>Pezizomycotina</taxon>
        <taxon>Dothideomycetes</taxon>
        <taxon>Dothideomycetidae</taxon>
        <taxon>Mycosphaerellales</taxon>
        <taxon>Mycosphaerellaceae</taxon>
        <taxon>Sphaerulina</taxon>
    </lineage>
</organism>
<evidence type="ECO:0000256" key="12">
    <source>
        <dbReference type="ARBA" id="ARBA00023242"/>
    </source>
</evidence>
<evidence type="ECO:0000313" key="18">
    <source>
        <dbReference type="EMBL" id="EMF12452.1"/>
    </source>
</evidence>
<dbReference type="InterPro" id="IPR017961">
    <property type="entry name" value="DNA_pol_Y-fam_little_finger"/>
</dbReference>
<proteinExistence type="inferred from homology"/>
<feature type="binding site" evidence="14">
    <location>
        <position position="401"/>
    </location>
    <ligand>
        <name>Mg(2+)</name>
        <dbReference type="ChEBI" id="CHEBI:18420"/>
        <label>1</label>
    </ligand>
</feature>
<dbReference type="Gene3D" id="6.10.250.1630">
    <property type="match status" value="2"/>
</dbReference>
<dbReference type="CDD" id="cd01701">
    <property type="entry name" value="PolY_Rev1"/>
    <property type="match status" value="1"/>
</dbReference>
<keyword evidence="10 13" id="KW-0238">DNA-binding</keyword>
<evidence type="ECO:0000259" key="16">
    <source>
        <dbReference type="PROSITE" id="PS50172"/>
    </source>
</evidence>
<dbReference type="GO" id="GO:0042276">
    <property type="term" value="P:error-prone translesion synthesis"/>
    <property type="evidence" value="ECO:0007669"/>
    <property type="project" value="InterPro"/>
</dbReference>
<accession>M3AY84</accession>
<dbReference type="FunFam" id="3.30.1490.100:FF:000001">
    <property type="entry name" value="DNA repair protein REV1"/>
    <property type="match status" value="1"/>
</dbReference>
<dbReference type="Gene3D" id="3.40.50.10190">
    <property type="entry name" value="BRCT domain"/>
    <property type="match status" value="1"/>
</dbReference>
<dbReference type="FunFam" id="3.30.70.270:FF:000040">
    <property type="entry name" value="DNA repair protein REV1"/>
    <property type="match status" value="1"/>
</dbReference>
<dbReference type="eggNOG" id="KOG2093">
    <property type="taxonomic scope" value="Eukaryota"/>
</dbReference>
<dbReference type="InterPro" id="IPR025527">
    <property type="entry name" value="HUWE1/Rev1_UBM"/>
</dbReference>
<dbReference type="GO" id="GO:0017125">
    <property type="term" value="F:deoxycytidyl transferase activity"/>
    <property type="evidence" value="ECO:0007669"/>
    <property type="project" value="TreeGrafter"/>
</dbReference>
<dbReference type="GO" id="GO:0070987">
    <property type="term" value="P:error-free translesion synthesis"/>
    <property type="evidence" value="ECO:0007669"/>
    <property type="project" value="UniProtKB-ARBA"/>
</dbReference>
<dbReference type="Proteomes" id="UP000016931">
    <property type="component" value="Unassembled WGS sequence"/>
</dbReference>
<dbReference type="OMA" id="IKNGMWM"/>
<keyword evidence="11 13" id="KW-0234">DNA repair</keyword>
<dbReference type="RefSeq" id="XP_016760573.1">
    <property type="nucleotide sequence ID" value="XM_016905356.1"/>
</dbReference>
<dbReference type="HOGENOM" id="CLU_003901_1_1_1"/>
<dbReference type="GO" id="GO:0003684">
    <property type="term" value="F:damaged DNA binding"/>
    <property type="evidence" value="ECO:0007669"/>
    <property type="project" value="UniProtKB-UniRule"/>
</dbReference>
<dbReference type="GO" id="GO:0046872">
    <property type="term" value="F:metal ion binding"/>
    <property type="evidence" value="ECO:0007669"/>
    <property type="project" value="UniProtKB-KW"/>
</dbReference>
<keyword evidence="19" id="KW-1185">Reference proteome</keyword>
<dbReference type="InterPro" id="IPR043128">
    <property type="entry name" value="Rev_trsase/Diguanyl_cyclase"/>
</dbReference>
<dbReference type="EC" id="2.7.7.-" evidence="13"/>
<dbReference type="PANTHER" id="PTHR45990">
    <property type="entry name" value="DNA REPAIR PROTEIN REV1"/>
    <property type="match status" value="1"/>
</dbReference>
<dbReference type="InterPro" id="IPR036420">
    <property type="entry name" value="BRCT_dom_sf"/>
</dbReference>
<dbReference type="InterPro" id="IPR043502">
    <property type="entry name" value="DNA/RNA_pol_sf"/>
</dbReference>
<dbReference type="PANTHER" id="PTHR45990:SF1">
    <property type="entry name" value="DNA REPAIR PROTEIN REV1"/>
    <property type="match status" value="1"/>
</dbReference>
<dbReference type="PROSITE" id="PS50172">
    <property type="entry name" value="BRCT"/>
    <property type="match status" value="1"/>
</dbReference>
<dbReference type="Gene3D" id="1.20.58.1280">
    <property type="entry name" value="DNA repair protein Rev1, C-terminal domain"/>
    <property type="match status" value="1"/>
</dbReference>
<feature type="domain" description="UmuC" evidence="17">
    <location>
        <begin position="302"/>
        <end position="500"/>
    </location>
</feature>
<feature type="region of interest" description="Disordered" evidence="15">
    <location>
        <begin position="694"/>
        <end position="747"/>
    </location>
</feature>
<dbReference type="InterPro" id="IPR031991">
    <property type="entry name" value="Rev1_C"/>
</dbReference>
<evidence type="ECO:0000256" key="9">
    <source>
        <dbReference type="ARBA" id="ARBA00022842"/>
    </source>
</evidence>
<evidence type="ECO:0000259" key="17">
    <source>
        <dbReference type="PROSITE" id="PS50173"/>
    </source>
</evidence>
<feature type="domain" description="BRCT" evidence="16">
    <location>
        <begin position="1"/>
        <end position="46"/>
    </location>
</feature>
<keyword evidence="7 14" id="KW-0479">Metal-binding</keyword>
<evidence type="ECO:0000256" key="10">
    <source>
        <dbReference type="ARBA" id="ARBA00023125"/>
    </source>
</evidence>
<sequence>MVTHIIASNLTRKKKEEFKRYRIVKPAWVVDSIKAGKLLPWDTYRVVDEGVAQKVLGFDNGQVVSQVNKATRGYREQTDASWYTSQLRGSQSTAPSKPPLLTQTVTPDIEEIDDDDEFGLPDITSSVEQALNEAENLPTDQDDGGSRAPEVAGGPQTPPPTSPMSPPQEEAKVEIEAQSPEAIEPEPPPGHQSVLRPREGSQEPDYTHSLIRNSEVLKNISPTKLAAMTAEEHNALILSDPKIRKSTVVHPDFLEQYYRESRLHHLSTWKADLKSQLQALASEKSSSQKAKQKRQPGQRRYVMHVDFDSFFAAISLKKCPQYKDKPVAVAHGGGSGSEIASCNYPARKFGVSNGMWMKRAQELCPSIKILPYDFPGYEDASRKFYDAIMATGGIVQSVSIDEALVDISVMCFTGSGTDGVRRDEGAVHREQSRADEIAQALRDEVLQKTGCAVSVGIGANILQAKIALRKAKPAGQYQIKPDDVLEFIGQLEVQKLPGVAWSIGGKLEEIGIKLVKDVRETSKEKLINTLGPKTGEKIYEYARGIDKTEVGEQVVRKSVSAEVNWGVRFENQEQVDEFMSGLCGELHKRLMKERVKGRQLTMKVMKRAADAPLDPPKHLGHGKCDVFNKSLQLGVATNDHALIAREAIALIKSFNISPGELRGIGIQMQKLDQIKVGAEGADQGSQRRLQFKAGPGFSKAAPSVPPVVPRDDIQDEGHTPPKKRIAEANKPSAAFRPANPGTPSKKPLNVLGTQFVLPTQVDPAVLAELPEDIRAKLARQVHVKAGVEEVEEAPPAPEVIPKLRLADTKDSLPPSRAHSPATIVPPQSQLDLSILNALPADLRAEVLGFYKKPQAGPSRQGDQCVLPQSPRKNRTLPPPPPVVKRGRGRPKGAKNLTSRLRKVANDRSTLTQSNFIAHSAPIPAISEAVASHSSKKSASEVEEEQQLDPEVLAALPAELRKEILAQQRQERLQRTGGIDTSLHQRPKKNSWLNVNNKKETSIVVTDSDSGLPEQHPQRQQHSFLLPPRPPQPTFTSQKLSTLPELRSAISAWFQEFQDEAPFVEDVDALITYLKAVVLDERDLDKAVKLVKWMAWVIEEHGEDVPEDVLNGWTDALGRTRSGVQDAARERGLGCVVFE</sequence>
<dbReference type="SUPFAM" id="SSF56672">
    <property type="entry name" value="DNA/RNA polymerases"/>
    <property type="match status" value="1"/>
</dbReference>
<comment type="similarity">
    <text evidence="2 13">Belongs to the DNA polymerase type-Y family.</text>
</comment>
<dbReference type="SUPFAM" id="SSF100879">
    <property type="entry name" value="Lesion bypass DNA polymerase (Y-family), little finger domain"/>
    <property type="match status" value="1"/>
</dbReference>
<dbReference type="SUPFAM" id="SSF52113">
    <property type="entry name" value="BRCT domain"/>
    <property type="match status" value="1"/>
</dbReference>
<dbReference type="InterPro" id="IPR001126">
    <property type="entry name" value="UmuC"/>
</dbReference>
<dbReference type="GO" id="GO:0006281">
    <property type="term" value="P:DNA repair"/>
    <property type="evidence" value="ECO:0007669"/>
    <property type="project" value="UniProtKB-KW"/>
</dbReference>
<keyword evidence="9 14" id="KW-0460">Magnesium</keyword>
<evidence type="ECO:0000313" key="19">
    <source>
        <dbReference type="Proteomes" id="UP000016931"/>
    </source>
</evidence>
<dbReference type="Gene3D" id="3.40.1170.60">
    <property type="match status" value="1"/>
</dbReference>
<dbReference type="InterPro" id="IPR012112">
    <property type="entry name" value="REV1"/>
</dbReference>
<evidence type="ECO:0000256" key="14">
    <source>
        <dbReference type="PIRSR" id="PIRSR036573-2"/>
    </source>
</evidence>
<dbReference type="Gene3D" id="3.30.70.270">
    <property type="match status" value="1"/>
</dbReference>
<dbReference type="GO" id="GO:0003887">
    <property type="term" value="F:DNA-directed DNA polymerase activity"/>
    <property type="evidence" value="ECO:0007669"/>
    <property type="project" value="InterPro"/>
</dbReference>
<keyword evidence="6 13" id="KW-0548">Nucleotidyltransferase</keyword>
<dbReference type="InterPro" id="IPR053848">
    <property type="entry name" value="IMS_HHH_1"/>
</dbReference>
<evidence type="ECO:0000256" key="7">
    <source>
        <dbReference type="ARBA" id="ARBA00022723"/>
    </source>
</evidence>
<keyword evidence="5 13" id="KW-0808">Transferase</keyword>
<keyword evidence="8 13" id="KW-0227">DNA damage</keyword>
<evidence type="ECO:0000256" key="1">
    <source>
        <dbReference type="ARBA" id="ARBA00004123"/>
    </source>
</evidence>
<dbReference type="InterPro" id="IPR001357">
    <property type="entry name" value="BRCT_dom"/>
</dbReference>
<feature type="binding site" evidence="14">
    <location>
        <position position="402"/>
    </location>
    <ligand>
        <name>Mg(2+)</name>
        <dbReference type="ChEBI" id="CHEBI:18420"/>
        <label>1</label>
    </ligand>
</feature>
<dbReference type="PIRSF" id="PIRSF036573">
    <property type="entry name" value="REV1"/>
    <property type="match status" value="1"/>
</dbReference>
<comment type="function">
    <text evidence="13">Deoxycytidyl transferase involved in DNA repair. Transfers a dCMP residue from dCTP to the 3'-end of a DNA primer in a template-dependent reaction. May assist in the first step in the bypass of abasic lesions by the insertion of a nucleotide opposite the lesion. Required for normal induction of mutations by physical and chemical agents.</text>
</comment>
<dbReference type="Pfam" id="PF11799">
    <property type="entry name" value="IMS_C"/>
    <property type="match status" value="1"/>
</dbReference>
<evidence type="ECO:0000256" key="4">
    <source>
        <dbReference type="ARBA" id="ARBA00022634"/>
    </source>
</evidence>
<dbReference type="Gene3D" id="1.10.150.20">
    <property type="entry name" value="5' to 3' exonuclease, C-terminal subdomain"/>
    <property type="match status" value="1"/>
</dbReference>
<name>M3AY84_SPHMS</name>
<comment type="cofactor">
    <cofactor evidence="14">
        <name>Mg(2+)</name>
        <dbReference type="ChEBI" id="CHEBI:18420"/>
    </cofactor>
    <text evidence="14">Binds 2 magnesium ions.</text>
</comment>
<keyword evidence="4 13" id="KW-0237">DNA synthesis</keyword>
<feature type="compositionally biased region" description="Basic and acidic residues" evidence="15">
    <location>
        <begin position="709"/>
        <end position="727"/>
    </location>
</feature>
<evidence type="ECO:0000256" key="3">
    <source>
        <dbReference type="ARBA" id="ARBA00020399"/>
    </source>
</evidence>
<evidence type="ECO:0000256" key="5">
    <source>
        <dbReference type="ARBA" id="ARBA00022679"/>
    </source>
</evidence>
<dbReference type="Gene3D" id="3.30.1490.100">
    <property type="entry name" value="DNA polymerase, Y-family, little finger domain"/>
    <property type="match status" value="1"/>
</dbReference>
<dbReference type="EMBL" id="KB456264">
    <property type="protein sequence ID" value="EMF12452.1"/>
    <property type="molecule type" value="Genomic_DNA"/>
</dbReference>
<dbReference type="STRING" id="692275.M3AY84"/>
<feature type="region of interest" description="Disordered" evidence="15">
    <location>
        <begin position="853"/>
        <end position="895"/>
    </location>
</feature>
<keyword evidence="12 13" id="KW-0539">Nucleus</keyword>
<dbReference type="Gene3D" id="6.10.250.1490">
    <property type="match status" value="1"/>
</dbReference>
<dbReference type="InterPro" id="IPR036775">
    <property type="entry name" value="DNA_pol_Y-fam_lit_finger_sf"/>
</dbReference>
<feature type="region of interest" description="Disordered" evidence="15">
    <location>
        <begin position="136"/>
        <end position="205"/>
    </location>
</feature>
<dbReference type="Pfam" id="PF21999">
    <property type="entry name" value="IMS_HHH_1"/>
    <property type="match status" value="1"/>
</dbReference>
<evidence type="ECO:0000256" key="15">
    <source>
        <dbReference type="SAM" id="MobiDB-lite"/>
    </source>
</evidence>
<evidence type="ECO:0000256" key="6">
    <source>
        <dbReference type="ARBA" id="ARBA00022695"/>
    </source>
</evidence>
<dbReference type="Pfam" id="PF00817">
    <property type="entry name" value="IMS"/>
    <property type="match status" value="1"/>
</dbReference>
<dbReference type="GeneID" id="27902493"/>
<dbReference type="PROSITE" id="PS50173">
    <property type="entry name" value="UMUC"/>
    <property type="match status" value="1"/>
</dbReference>
<dbReference type="AlphaFoldDB" id="M3AY84"/>
<dbReference type="GO" id="GO:0005634">
    <property type="term" value="C:nucleus"/>
    <property type="evidence" value="ECO:0007669"/>
    <property type="project" value="UniProtKB-SubCell"/>
</dbReference>
<comment type="subcellular location">
    <subcellularLocation>
        <location evidence="1 13">Nucleus</location>
    </subcellularLocation>
</comment>
<dbReference type="Pfam" id="PF14377">
    <property type="entry name" value="UBM"/>
    <property type="match status" value="3"/>
</dbReference>
<evidence type="ECO:0000256" key="8">
    <source>
        <dbReference type="ARBA" id="ARBA00022763"/>
    </source>
</evidence>
<dbReference type="InterPro" id="IPR038401">
    <property type="entry name" value="Rev1_C_sf"/>
</dbReference>
<evidence type="ECO:0000256" key="11">
    <source>
        <dbReference type="ARBA" id="ARBA00023204"/>
    </source>
</evidence>
<evidence type="ECO:0000256" key="2">
    <source>
        <dbReference type="ARBA" id="ARBA00010945"/>
    </source>
</evidence>
<reference evidence="18 19" key="1">
    <citation type="journal article" date="2012" name="PLoS Pathog.">
        <title>Diverse lifestyles and strategies of plant pathogenesis encoded in the genomes of eighteen Dothideomycetes fungi.</title>
        <authorList>
            <person name="Ohm R.A."/>
            <person name="Feau N."/>
            <person name="Henrissat B."/>
            <person name="Schoch C.L."/>
            <person name="Horwitz B.A."/>
            <person name="Barry K.W."/>
            <person name="Condon B.J."/>
            <person name="Copeland A.C."/>
            <person name="Dhillon B."/>
            <person name="Glaser F."/>
            <person name="Hesse C.N."/>
            <person name="Kosti I."/>
            <person name="LaButti K."/>
            <person name="Lindquist E.A."/>
            <person name="Lucas S."/>
            <person name="Salamov A.A."/>
            <person name="Bradshaw R.E."/>
            <person name="Ciuffetti L."/>
            <person name="Hamelin R.C."/>
            <person name="Kema G.H.J."/>
            <person name="Lawrence C."/>
            <person name="Scott J.A."/>
            <person name="Spatafora J.W."/>
            <person name="Turgeon B.G."/>
            <person name="de Wit P.J.G.M."/>
            <person name="Zhong S."/>
            <person name="Goodwin S.B."/>
            <person name="Grigoriev I.V."/>
        </authorList>
    </citation>
    <scope>NUCLEOTIDE SEQUENCE [LARGE SCALE GENOMIC DNA]</scope>
    <source>
        <strain evidence="18 19">SO2202</strain>
    </source>
</reference>